<dbReference type="Proteomes" id="UP000030640">
    <property type="component" value="Unassembled WGS sequence"/>
</dbReference>
<gene>
    <name evidence="3" type="ORF">C922_04415</name>
</gene>
<evidence type="ECO:0000313" key="4">
    <source>
        <dbReference type="Proteomes" id="UP000030640"/>
    </source>
</evidence>
<feature type="compositionally biased region" description="Basic residues" evidence="1">
    <location>
        <begin position="84"/>
        <end position="95"/>
    </location>
</feature>
<organism evidence="3 4">
    <name type="scientific">Plasmodium inui San Antonio 1</name>
    <dbReference type="NCBI Taxonomy" id="1237626"/>
    <lineage>
        <taxon>Eukaryota</taxon>
        <taxon>Sar</taxon>
        <taxon>Alveolata</taxon>
        <taxon>Apicomplexa</taxon>
        <taxon>Aconoidasida</taxon>
        <taxon>Haemosporida</taxon>
        <taxon>Plasmodiidae</taxon>
        <taxon>Plasmodium</taxon>
        <taxon>Plasmodium (Plasmodium)</taxon>
    </lineage>
</organism>
<evidence type="ECO:0000313" key="3">
    <source>
        <dbReference type="EMBL" id="EUD65286.1"/>
    </source>
</evidence>
<feature type="region of interest" description="Disordered" evidence="1">
    <location>
        <begin position="76"/>
        <end position="95"/>
    </location>
</feature>
<accession>W7AJ16</accession>
<protein>
    <submittedName>
        <fullName evidence="3">Uncharacterized protein</fullName>
    </submittedName>
</protein>
<name>W7AJ16_9APIC</name>
<feature type="chain" id="PRO_5004888066" evidence="2">
    <location>
        <begin position="22"/>
        <end position="95"/>
    </location>
</feature>
<keyword evidence="2" id="KW-0732">Signal</keyword>
<dbReference type="AlphaFoldDB" id="W7AJ16"/>
<dbReference type="OrthoDB" id="371209at2759"/>
<feature type="signal peptide" evidence="2">
    <location>
        <begin position="1"/>
        <end position="21"/>
    </location>
</feature>
<keyword evidence="4" id="KW-1185">Reference proteome</keyword>
<dbReference type="GeneID" id="20039689"/>
<proteinExistence type="predicted"/>
<sequence>MFFYLFIIFFAHFCSIPNASTLSLPVHIYRLETPEPWGDSQTYEITTKDKSGNFITTVFNKNGEALYFYINKKASKRNGSSKGRNSKLRKRKNQN</sequence>
<dbReference type="VEuPathDB" id="PlasmoDB:C922_04415"/>
<evidence type="ECO:0000256" key="2">
    <source>
        <dbReference type="SAM" id="SignalP"/>
    </source>
</evidence>
<dbReference type="RefSeq" id="XP_008818220.1">
    <property type="nucleotide sequence ID" value="XM_008819998.1"/>
</dbReference>
<dbReference type="EMBL" id="KI965481">
    <property type="protein sequence ID" value="EUD65286.1"/>
    <property type="molecule type" value="Genomic_DNA"/>
</dbReference>
<evidence type="ECO:0000256" key="1">
    <source>
        <dbReference type="SAM" id="MobiDB-lite"/>
    </source>
</evidence>
<reference evidence="3 4" key="1">
    <citation type="submission" date="2013-02" db="EMBL/GenBank/DDBJ databases">
        <title>The Genome Sequence of Plasmodium inui San Antonio 1.</title>
        <authorList>
            <consortium name="The Broad Institute Genome Sequencing Platform"/>
            <consortium name="The Broad Institute Genome Sequencing Center for Infectious Disease"/>
            <person name="Neafsey D."/>
            <person name="Cheeseman I."/>
            <person name="Volkman S."/>
            <person name="Adams J."/>
            <person name="Walker B."/>
            <person name="Young S.K."/>
            <person name="Zeng Q."/>
            <person name="Gargeya S."/>
            <person name="Fitzgerald M."/>
            <person name="Haas B."/>
            <person name="Abouelleil A."/>
            <person name="Alvarado L."/>
            <person name="Arachchi H.M."/>
            <person name="Berlin A.M."/>
            <person name="Chapman S.B."/>
            <person name="Dewar J."/>
            <person name="Goldberg J."/>
            <person name="Griggs A."/>
            <person name="Gujja S."/>
            <person name="Hansen M."/>
            <person name="Howarth C."/>
            <person name="Imamovic A."/>
            <person name="Larimer J."/>
            <person name="McCowan C."/>
            <person name="Murphy C."/>
            <person name="Neiman D."/>
            <person name="Pearson M."/>
            <person name="Priest M."/>
            <person name="Roberts A."/>
            <person name="Saif S."/>
            <person name="Shea T."/>
            <person name="Sisk P."/>
            <person name="Sykes S."/>
            <person name="Wortman J."/>
            <person name="Nusbaum C."/>
            <person name="Birren B."/>
        </authorList>
    </citation>
    <scope>NUCLEOTIDE SEQUENCE [LARGE SCALE GENOMIC DNA]</scope>
    <source>
        <strain evidence="3 4">San Antonio 1</strain>
    </source>
</reference>